<dbReference type="Proteomes" id="UP000635726">
    <property type="component" value="Unassembled WGS sequence"/>
</dbReference>
<sequence>MTLPGTVQPAEPFPPPGPQVGVVVYPGVNELELGVMLGLLLGVTLPGTVGTPDSAALTLARTRGSLLSAGGLVLTPQLAFAAAPSLAAVLVPGGTGAQKAGRDPALQALLTAARSARIPVGACGSGLLVLGEAGLLEGREVGCPGPLTDTVWGYRPAHLEPDAPVSDRQAGTGPLFTGPGGLDALHLTLAVAGEVWPADQLRDAAARVGARSGS</sequence>
<evidence type="ECO:0000313" key="2">
    <source>
        <dbReference type="Proteomes" id="UP000635726"/>
    </source>
</evidence>
<comment type="caution">
    <text evidence="1">The sequence shown here is derived from an EMBL/GenBank/DDBJ whole genome shotgun (WGS) entry which is preliminary data.</text>
</comment>
<dbReference type="InterPro" id="IPR029062">
    <property type="entry name" value="Class_I_gatase-like"/>
</dbReference>
<dbReference type="SUPFAM" id="SSF52317">
    <property type="entry name" value="Class I glutamine amidotransferase-like"/>
    <property type="match status" value="1"/>
</dbReference>
<reference evidence="1" key="1">
    <citation type="journal article" date="2014" name="Int. J. Syst. Evol. Microbiol.">
        <title>Complete genome sequence of Corynebacterium casei LMG S-19264T (=DSM 44701T), isolated from a smear-ripened cheese.</title>
        <authorList>
            <consortium name="US DOE Joint Genome Institute (JGI-PGF)"/>
            <person name="Walter F."/>
            <person name="Albersmeier A."/>
            <person name="Kalinowski J."/>
            <person name="Ruckert C."/>
        </authorList>
    </citation>
    <scope>NUCLEOTIDE SEQUENCE</scope>
    <source>
        <strain evidence="1">JCM 14371</strain>
    </source>
</reference>
<protein>
    <recommendedName>
        <fullName evidence="3">DJ-1/PfpI family protein</fullName>
    </recommendedName>
</protein>
<organism evidence="1 2">
    <name type="scientific">Deinococcus aquiradiocola</name>
    <dbReference type="NCBI Taxonomy" id="393059"/>
    <lineage>
        <taxon>Bacteria</taxon>
        <taxon>Thermotogati</taxon>
        <taxon>Deinococcota</taxon>
        <taxon>Deinococci</taxon>
        <taxon>Deinococcales</taxon>
        <taxon>Deinococcaceae</taxon>
        <taxon>Deinococcus</taxon>
    </lineage>
</organism>
<reference evidence="1" key="2">
    <citation type="submission" date="2020-09" db="EMBL/GenBank/DDBJ databases">
        <authorList>
            <person name="Sun Q."/>
            <person name="Ohkuma M."/>
        </authorList>
    </citation>
    <scope>NUCLEOTIDE SEQUENCE</scope>
    <source>
        <strain evidence="1">JCM 14371</strain>
    </source>
</reference>
<accession>A0A917UIE5</accession>
<dbReference type="EMBL" id="BMOE01000001">
    <property type="protein sequence ID" value="GGJ60626.1"/>
    <property type="molecule type" value="Genomic_DNA"/>
</dbReference>
<dbReference type="PANTHER" id="PTHR43130:SF3">
    <property type="entry name" value="HTH-TYPE TRANSCRIPTIONAL REGULATOR RV1931C"/>
    <property type="match status" value="1"/>
</dbReference>
<keyword evidence="2" id="KW-1185">Reference proteome</keyword>
<proteinExistence type="predicted"/>
<gene>
    <name evidence="1" type="ORF">GCM10008939_00420</name>
</gene>
<dbReference type="Gene3D" id="3.40.50.880">
    <property type="match status" value="1"/>
</dbReference>
<dbReference type="InterPro" id="IPR052158">
    <property type="entry name" value="INH-QAR"/>
</dbReference>
<evidence type="ECO:0000313" key="1">
    <source>
        <dbReference type="EMBL" id="GGJ60626.1"/>
    </source>
</evidence>
<dbReference type="RefSeq" id="WP_229670638.1">
    <property type="nucleotide sequence ID" value="NZ_BMOE01000001.1"/>
</dbReference>
<dbReference type="AlphaFoldDB" id="A0A917UIE5"/>
<evidence type="ECO:0008006" key="3">
    <source>
        <dbReference type="Google" id="ProtNLM"/>
    </source>
</evidence>
<dbReference type="PANTHER" id="PTHR43130">
    <property type="entry name" value="ARAC-FAMILY TRANSCRIPTIONAL REGULATOR"/>
    <property type="match status" value="1"/>
</dbReference>
<name>A0A917UIE5_9DEIO</name>